<dbReference type="Gene3D" id="2.30.38.10">
    <property type="entry name" value="Luciferase, Domain 3"/>
    <property type="match status" value="1"/>
</dbReference>
<evidence type="ECO:0000259" key="6">
    <source>
        <dbReference type="Pfam" id="PF13193"/>
    </source>
</evidence>
<dbReference type="OrthoDB" id="6487110at2759"/>
<keyword evidence="3" id="KW-0436">Ligase</keyword>
<evidence type="ECO:0000313" key="7">
    <source>
        <dbReference type="EMBL" id="CAD7638517.1"/>
    </source>
</evidence>
<comment type="similarity">
    <text evidence="2">Belongs to the ATP-dependent AMP-binding enzyme family.</text>
</comment>
<dbReference type="Gene3D" id="3.40.50.12780">
    <property type="entry name" value="N-terminal domain of ligase-like"/>
    <property type="match status" value="1"/>
</dbReference>
<protein>
    <submittedName>
        <fullName evidence="7">Uncharacterized protein</fullName>
    </submittedName>
</protein>
<comment type="subcellular location">
    <subcellularLocation>
        <location evidence="1">Peroxisome</location>
    </subcellularLocation>
</comment>
<dbReference type="InterPro" id="IPR042099">
    <property type="entry name" value="ANL_N_sf"/>
</dbReference>
<dbReference type="Proteomes" id="UP000728032">
    <property type="component" value="Unassembled WGS sequence"/>
</dbReference>
<dbReference type="GO" id="GO:0016405">
    <property type="term" value="F:CoA-ligase activity"/>
    <property type="evidence" value="ECO:0007669"/>
    <property type="project" value="TreeGrafter"/>
</dbReference>
<dbReference type="Pfam" id="PF00501">
    <property type="entry name" value="AMP-binding"/>
    <property type="match status" value="2"/>
</dbReference>
<dbReference type="EMBL" id="CAJPVJ010000252">
    <property type="protein sequence ID" value="CAG2161840.1"/>
    <property type="molecule type" value="Genomic_DNA"/>
</dbReference>
<dbReference type="InterPro" id="IPR045851">
    <property type="entry name" value="AMP-bd_C_sf"/>
</dbReference>
<evidence type="ECO:0000256" key="2">
    <source>
        <dbReference type="ARBA" id="ARBA00006432"/>
    </source>
</evidence>
<dbReference type="Pfam" id="PF13193">
    <property type="entry name" value="AMP-binding_C"/>
    <property type="match status" value="1"/>
</dbReference>
<dbReference type="InterPro" id="IPR025110">
    <property type="entry name" value="AMP-bd_C"/>
</dbReference>
<reference evidence="7" key="1">
    <citation type="submission" date="2020-11" db="EMBL/GenBank/DDBJ databases">
        <authorList>
            <person name="Tran Van P."/>
        </authorList>
    </citation>
    <scope>NUCLEOTIDE SEQUENCE</scope>
</reference>
<evidence type="ECO:0000313" key="8">
    <source>
        <dbReference type="Proteomes" id="UP000728032"/>
    </source>
</evidence>
<dbReference type="InterPro" id="IPR000873">
    <property type="entry name" value="AMP-dep_synth/lig_dom"/>
</dbReference>
<dbReference type="Gene3D" id="3.30.300.30">
    <property type="match status" value="1"/>
</dbReference>
<organism evidence="7">
    <name type="scientific">Oppiella nova</name>
    <dbReference type="NCBI Taxonomy" id="334625"/>
    <lineage>
        <taxon>Eukaryota</taxon>
        <taxon>Metazoa</taxon>
        <taxon>Ecdysozoa</taxon>
        <taxon>Arthropoda</taxon>
        <taxon>Chelicerata</taxon>
        <taxon>Arachnida</taxon>
        <taxon>Acari</taxon>
        <taxon>Acariformes</taxon>
        <taxon>Sarcoptiformes</taxon>
        <taxon>Oribatida</taxon>
        <taxon>Brachypylina</taxon>
        <taxon>Oppioidea</taxon>
        <taxon>Oppiidae</taxon>
        <taxon>Oppiella</taxon>
    </lineage>
</organism>
<gene>
    <name evidence="7" type="ORF">ONB1V03_LOCUS1441</name>
</gene>
<evidence type="ECO:0000256" key="3">
    <source>
        <dbReference type="ARBA" id="ARBA00022598"/>
    </source>
</evidence>
<dbReference type="PANTHER" id="PTHR24096:SF149">
    <property type="entry name" value="AMP-BINDING DOMAIN-CONTAINING PROTEIN-RELATED"/>
    <property type="match status" value="1"/>
</dbReference>
<name>A0A7R9LDW2_9ACAR</name>
<dbReference type="Gene3D" id="3.40.50.980">
    <property type="match status" value="1"/>
</dbReference>
<sequence>MTANNNSNNNNIIDSKYPKIAIPLVPISRFLIEKLRFHSSKTFLIENETKNTYTFNEVADDSLRMAHVLSTNGLKEGQHFGVCGHNGYELITTLIGGLIVGGVAVPINADTSVDYNLLSQLTISSLPVTGFNWCSTDIVLNTTPLTHINGLIQLFSSLTTGSQFVVIKNNLLTNSAHLCEAIEEWRVSAAMFTPQTIIEMIKDDHLEPITIKSLRKVICTGSSLPKNIGHKFVTKYSIQDFRQSYGMTEMCGFVTIEPIGSSDNETCGIPVPSVSIKIVDTDTDIALGAAQVGEVCVKSPQLFNGYLTTGASNGGLSEELVDAIDSDGWFHTNDIGYYDRNHKLQIVDPIDDFIQYRGLHISPTSLEAILLSHYNVKEVAIFGAFHRTYGQTPTALVVLKKSDDNNNKSLINEDDSDMTEVLKHFINDHLMQQKITVEELYIVDEIPKTISVAVSGETRRLKLFAESICEKQECNVKCVNNGYADGVCKSGETVNFCVCGDCVPQKCTDSCVKDHMKGTCEQKIDGMCVCN</sequence>
<feature type="domain" description="AMP-dependent synthetase/ligase" evidence="5">
    <location>
        <begin position="126"/>
        <end position="307"/>
    </location>
</feature>
<feature type="domain" description="AMP-dependent synthetase/ligase" evidence="5">
    <location>
        <begin position="38"/>
        <end position="112"/>
    </location>
</feature>
<dbReference type="AlphaFoldDB" id="A0A7R9LDW2"/>
<dbReference type="GO" id="GO:0005777">
    <property type="term" value="C:peroxisome"/>
    <property type="evidence" value="ECO:0007669"/>
    <property type="project" value="UniProtKB-SubCell"/>
</dbReference>
<evidence type="ECO:0000259" key="5">
    <source>
        <dbReference type="Pfam" id="PF00501"/>
    </source>
</evidence>
<accession>A0A7R9LDW2</accession>
<dbReference type="PANTHER" id="PTHR24096">
    <property type="entry name" value="LONG-CHAIN-FATTY-ACID--COA LIGASE"/>
    <property type="match status" value="1"/>
</dbReference>
<dbReference type="SUPFAM" id="SSF56801">
    <property type="entry name" value="Acetyl-CoA synthetase-like"/>
    <property type="match status" value="1"/>
</dbReference>
<dbReference type="EMBL" id="OC915077">
    <property type="protein sequence ID" value="CAD7638517.1"/>
    <property type="molecule type" value="Genomic_DNA"/>
</dbReference>
<keyword evidence="8" id="KW-1185">Reference proteome</keyword>
<feature type="domain" description="AMP-binding enzyme C-terminal" evidence="6">
    <location>
        <begin position="366"/>
        <end position="451"/>
    </location>
</feature>
<proteinExistence type="inferred from homology"/>
<evidence type="ECO:0000256" key="1">
    <source>
        <dbReference type="ARBA" id="ARBA00004275"/>
    </source>
</evidence>
<keyword evidence="4" id="KW-0576">Peroxisome</keyword>
<evidence type="ECO:0000256" key="4">
    <source>
        <dbReference type="ARBA" id="ARBA00023140"/>
    </source>
</evidence>